<comment type="caution">
    <text evidence="1">The sequence shown here is derived from an EMBL/GenBank/DDBJ whole genome shotgun (WGS) entry which is preliminary data.</text>
</comment>
<reference evidence="1 2" key="1">
    <citation type="submission" date="2014-12" db="EMBL/GenBank/DDBJ databases">
        <title>16Stimator: statistical estimation of ribosomal gene copy numbers from draft genome assemblies.</title>
        <authorList>
            <person name="Perisin M.A."/>
            <person name="Vetter M."/>
            <person name="Gilbert J.A."/>
            <person name="Bergelson J."/>
        </authorList>
    </citation>
    <scope>NUCLEOTIDE SEQUENCE [LARGE SCALE GENOMIC DNA]</scope>
    <source>
        <strain evidence="1 2">MEDvA23</strain>
    </source>
</reference>
<proteinExistence type="predicted"/>
<dbReference type="InterPro" id="IPR046174">
    <property type="entry name" value="DUF6176"/>
</dbReference>
<evidence type="ECO:0000313" key="2">
    <source>
        <dbReference type="Proteomes" id="UP000032067"/>
    </source>
</evidence>
<dbReference type="Proteomes" id="UP000032067">
    <property type="component" value="Unassembled WGS sequence"/>
</dbReference>
<gene>
    <name evidence="1" type="ORF">RT97_29895</name>
</gene>
<dbReference type="AlphaFoldDB" id="A0A0D0LJY9"/>
<sequence>MNITDVQLQILRIDAGSEPERCDGSTVRVIFEVGGSSFLASYSRGPRIFTSQASRRMLVTKLLADVISPHTVISKLSEVDASTAVIRLLPRSESALATWRSSMSSLHAQAVESIGQEGVLCESWFSFYIDDDAFLFAVMLRSIGIRAEEKDATSDLEIDRHHRAFKASWDRTLRIACRPWMTHTKIQD</sequence>
<dbReference type="Pfam" id="PF19673">
    <property type="entry name" value="DUF6176"/>
    <property type="match status" value="1"/>
</dbReference>
<dbReference type="OrthoDB" id="8420433at2"/>
<protein>
    <submittedName>
        <fullName evidence="1">Uncharacterized protein</fullName>
    </submittedName>
</protein>
<evidence type="ECO:0000313" key="1">
    <source>
        <dbReference type="EMBL" id="KIQ17795.1"/>
    </source>
</evidence>
<accession>A0A0D0LJY9</accession>
<name>A0A0D0LJY9_VARPD</name>
<dbReference type="RefSeq" id="WP_042582485.1">
    <property type="nucleotide sequence ID" value="NZ_JXQQ01000119.1"/>
</dbReference>
<organism evidence="1 2">
    <name type="scientific">Variovorax paradoxus</name>
    <dbReference type="NCBI Taxonomy" id="34073"/>
    <lineage>
        <taxon>Bacteria</taxon>
        <taxon>Pseudomonadati</taxon>
        <taxon>Pseudomonadota</taxon>
        <taxon>Betaproteobacteria</taxon>
        <taxon>Burkholderiales</taxon>
        <taxon>Comamonadaceae</taxon>
        <taxon>Variovorax</taxon>
    </lineage>
</organism>
<dbReference type="EMBL" id="JXQQ01000119">
    <property type="protein sequence ID" value="KIQ17795.1"/>
    <property type="molecule type" value="Genomic_DNA"/>
</dbReference>